<accession>A0A8J2LL08</accession>
<dbReference type="OrthoDB" id="73612at2759"/>
<feature type="transmembrane region" description="Helical" evidence="6">
    <location>
        <begin position="21"/>
        <end position="39"/>
    </location>
</feature>
<feature type="transmembrane region" description="Helical" evidence="6">
    <location>
        <begin position="101"/>
        <end position="123"/>
    </location>
</feature>
<organism evidence="7 8">
    <name type="scientific">Cercopithifilaria johnstoni</name>
    <dbReference type="NCBI Taxonomy" id="2874296"/>
    <lineage>
        <taxon>Eukaryota</taxon>
        <taxon>Metazoa</taxon>
        <taxon>Ecdysozoa</taxon>
        <taxon>Nematoda</taxon>
        <taxon>Chromadorea</taxon>
        <taxon>Rhabditida</taxon>
        <taxon>Spirurina</taxon>
        <taxon>Spiruromorpha</taxon>
        <taxon>Filarioidea</taxon>
        <taxon>Onchocercidae</taxon>
        <taxon>Cercopithifilaria</taxon>
    </lineage>
</organism>
<dbReference type="PANTHER" id="PTHR13377">
    <property type="entry name" value="PLACENTAL PROTEIN 6"/>
    <property type="match status" value="1"/>
</dbReference>
<keyword evidence="2 6" id="KW-0812">Transmembrane</keyword>
<feature type="region of interest" description="Disordered" evidence="5">
    <location>
        <begin position="324"/>
        <end position="355"/>
    </location>
</feature>
<feature type="transmembrane region" description="Helical" evidence="6">
    <location>
        <begin position="59"/>
        <end position="80"/>
    </location>
</feature>
<evidence type="ECO:0000256" key="4">
    <source>
        <dbReference type="ARBA" id="ARBA00023136"/>
    </source>
</evidence>
<feature type="transmembrane region" description="Helical" evidence="6">
    <location>
        <begin position="170"/>
        <end position="191"/>
    </location>
</feature>
<dbReference type="PANTHER" id="PTHR13377:SF3">
    <property type="entry name" value="TRANSMEMBRANE PROTEIN 115"/>
    <property type="match status" value="1"/>
</dbReference>
<dbReference type="GO" id="GO:0005794">
    <property type="term" value="C:Golgi apparatus"/>
    <property type="evidence" value="ECO:0007669"/>
    <property type="project" value="TreeGrafter"/>
</dbReference>
<keyword evidence="4 6" id="KW-0472">Membrane</keyword>
<protein>
    <recommendedName>
        <fullName evidence="9">Transmembrane protein 115</fullName>
    </recommendedName>
</protein>
<evidence type="ECO:0000256" key="2">
    <source>
        <dbReference type="ARBA" id="ARBA00022692"/>
    </source>
</evidence>
<evidence type="ECO:0000256" key="5">
    <source>
        <dbReference type="SAM" id="MobiDB-lite"/>
    </source>
</evidence>
<reference evidence="7" key="1">
    <citation type="submission" date="2021-09" db="EMBL/GenBank/DDBJ databases">
        <authorList>
            <consortium name="Pathogen Informatics"/>
        </authorList>
    </citation>
    <scope>NUCLEOTIDE SEQUENCE</scope>
</reference>
<evidence type="ECO:0008006" key="9">
    <source>
        <dbReference type="Google" id="ProtNLM"/>
    </source>
</evidence>
<evidence type="ECO:0000256" key="6">
    <source>
        <dbReference type="SAM" id="Phobius"/>
    </source>
</evidence>
<keyword evidence="3 6" id="KW-1133">Transmembrane helix</keyword>
<dbReference type="SMART" id="SM01160">
    <property type="entry name" value="DUF1751"/>
    <property type="match status" value="1"/>
</dbReference>
<dbReference type="AlphaFoldDB" id="A0A8J2LL08"/>
<name>A0A8J2LL08_9BILA</name>
<evidence type="ECO:0000313" key="8">
    <source>
        <dbReference type="Proteomes" id="UP000746747"/>
    </source>
</evidence>
<dbReference type="Pfam" id="PF08551">
    <property type="entry name" value="DUF1751"/>
    <property type="match status" value="1"/>
</dbReference>
<keyword evidence="8" id="KW-1185">Reference proteome</keyword>
<dbReference type="GO" id="GO:0016020">
    <property type="term" value="C:membrane"/>
    <property type="evidence" value="ECO:0007669"/>
    <property type="project" value="UniProtKB-SubCell"/>
</dbReference>
<evidence type="ECO:0000256" key="3">
    <source>
        <dbReference type="ARBA" id="ARBA00022989"/>
    </source>
</evidence>
<dbReference type="Proteomes" id="UP000746747">
    <property type="component" value="Unassembled WGS sequence"/>
</dbReference>
<dbReference type="EMBL" id="CAKAEH010000064">
    <property type="protein sequence ID" value="CAG9529706.1"/>
    <property type="molecule type" value="Genomic_DNA"/>
</dbReference>
<gene>
    <name evidence="7" type="ORF">CJOHNSTONI_LOCUS264</name>
</gene>
<comment type="caution">
    <text evidence="7">The sequence shown here is derived from an EMBL/GenBank/DDBJ whole genome shotgun (WGS) entry which is preliminary data.</text>
</comment>
<evidence type="ECO:0000313" key="7">
    <source>
        <dbReference type="EMBL" id="CAG9529706.1"/>
    </source>
</evidence>
<feature type="transmembrane region" description="Helical" evidence="6">
    <location>
        <begin position="129"/>
        <end position="149"/>
    </location>
</feature>
<comment type="subcellular location">
    <subcellularLocation>
        <location evidence="1">Membrane</location>
        <topology evidence="1">Multi-pass membrane protein</topology>
    </subcellularLocation>
</comment>
<dbReference type="InterPro" id="IPR035952">
    <property type="entry name" value="Rhomboid-like_sf"/>
</dbReference>
<proteinExistence type="predicted"/>
<sequence>MIFSTMLPQANAAALYLKQSCPFFRIGLCIVSLGGILSRSEVIFEFFSLTGNDLVRFELWRLFTHFAIETNIFAFILLVWNLHQVASLIEPNWGTFETIKYLGIVQIGSSFLIAVMALLTFIITINDTFFFRTHIFGLPSACSAVCVAMKQYLPDSILLITPVGRIKNTHLPSCVIVGASFLVAFGLLRWVSLLQILCGIQISWIYLRFFQPHDDGEPKGDPSEHFAWATLFPSKLQPLMRVLSSAVYTCLIQARLCKPMARHIDLMQLDSVNVILPGLHTRDTERRRQKALRDLTERLNRAQQAETGLCPEMEDVEENITVQDTSAVQQQKESEPHDPVSLTEEINVDKEKGDI</sequence>
<dbReference type="GO" id="GO:0006890">
    <property type="term" value="P:retrograde vesicle-mediated transport, Golgi to endoplasmic reticulum"/>
    <property type="evidence" value="ECO:0007669"/>
    <property type="project" value="InterPro"/>
</dbReference>
<dbReference type="SUPFAM" id="SSF144091">
    <property type="entry name" value="Rhomboid-like"/>
    <property type="match status" value="1"/>
</dbReference>
<evidence type="ECO:0000256" key="1">
    <source>
        <dbReference type="ARBA" id="ARBA00004141"/>
    </source>
</evidence>
<dbReference type="FunFam" id="1.20.1540.10:FF:000004">
    <property type="entry name" value="Transmembrane protein 115"/>
    <property type="match status" value="1"/>
</dbReference>
<dbReference type="InterPro" id="IPR013861">
    <property type="entry name" value="TMEM115/Pdh1/Rbl19"/>
</dbReference>